<keyword evidence="1" id="KW-0175">Coiled coil</keyword>
<protein>
    <submittedName>
        <fullName evidence="3">LINE-1 retrotransposable element ORF1 protein</fullName>
    </submittedName>
</protein>
<dbReference type="Gene3D" id="3.30.70.1820">
    <property type="entry name" value="L1 transposable element, RRM domain"/>
    <property type="match status" value="1"/>
</dbReference>
<gene>
    <name evidence="3" type="ORF">HOLleu_16276</name>
</gene>
<reference evidence="3" key="1">
    <citation type="submission" date="2021-10" db="EMBL/GenBank/DDBJ databases">
        <title>Tropical sea cucumber genome reveals ecological adaptation and Cuvierian tubules defense mechanism.</title>
        <authorList>
            <person name="Chen T."/>
        </authorList>
    </citation>
    <scope>NUCLEOTIDE SEQUENCE</scope>
    <source>
        <strain evidence="3">Nanhai2018</strain>
        <tissue evidence="3">Muscle</tissue>
    </source>
</reference>
<dbReference type="OrthoDB" id="8959002at2759"/>
<evidence type="ECO:0000256" key="1">
    <source>
        <dbReference type="SAM" id="Coils"/>
    </source>
</evidence>
<dbReference type="InterPro" id="IPR004244">
    <property type="entry name" value="Transposase_22"/>
</dbReference>
<evidence type="ECO:0000313" key="4">
    <source>
        <dbReference type="Proteomes" id="UP001152320"/>
    </source>
</evidence>
<sequence length="266" mass="29955">MSKRGRGRPPLTPRTGSPRGSPATSSHRPTSSIGTTSSLVIQQENTDLPSWQSAFDSFKTVVEESIASVQDAIKQLHMDLGQAIEFQSKRIDDLESKMAAMGNDHASFSAKIVQLEDALLKKDDEINKLERMSRRNNFRIVGVPQTSGESIENIVKDEILPLFNNPGIVIERCHRDGRGSNGRPPHILVRCLSYPMKVDIMKKRRTVLNGKPFFIVDDLTKIDLTERKKWAPQVKQLYDSGTRLRFSGGKWRDSAGKPYMFETRTT</sequence>
<feature type="region of interest" description="Disordered" evidence="2">
    <location>
        <begin position="1"/>
        <end position="35"/>
    </location>
</feature>
<proteinExistence type="predicted"/>
<evidence type="ECO:0000256" key="2">
    <source>
        <dbReference type="SAM" id="MobiDB-lite"/>
    </source>
</evidence>
<organism evidence="3 4">
    <name type="scientific">Holothuria leucospilota</name>
    <name type="common">Black long sea cucumber</name>
    <name type="synonym">Mertensiothuria leucospilota</name>
    <dbReference type="NCBI Taxonomy" id="206669"/>
    <lineage>
        <taxon>Eukaryota</taxon>
        <taxon>Metazoa</taxon>
        <taxon>Echinodermata</taxon>
        <taxon>Eleutherozoa</taxon>
        <taxon>Echinozoa</taxon>
        <taxon>Holothuroidea</taxon>
        <taxon>Aspidochirotacea</taxon>
        <taxon>Aspidochirotida</taxon>
        <taxon>Holothuriidae</taxon>
        <taxon>Holothuria</taxon>
    </lineage>
</organism>
<dbReference type="PANTHER" id="PTHR11505">
    <property type="entry name" value="L1 TRANSPOSABLE ELEMENT-RELATED"/>
    <property type="match status" value="1"/>
</dbReference>
<dbReference type="Proteomes" id="UP001152320">
    <property type="component" value="Chromosome 7"/>
</dbReference>
<dbReference type="AlphaFoldDB" id="A0A9Q1HAA0"/>
<dbReference type="EMBL" id="JAIZAY010000007">
    <property type="protein sequence ID" value="KAJ8038759.1"/>
    <property type="molecule type" value="Genomic_DNA"/>
</dbReference>
<feature type="coiled-coil region" evidence="1">
    <location>
        <begin position="84"/>
        <end position="135"/>
    </location>
</feature>
<name>A0A9Q1HAA0_HOLLE</name>
<accession>A0A9Q1HAA0</accession>
<keyword evidence="4" id="KW-1185">Reference proteome</keyword>
<feature type="compositionally biased region" description="Polar residues" evidence="2">
    <location>
        <begin position="22"/>
        <end position="35"/>
    </location>
</feature>
<evidence type="ECO:0000313" key="3">
    <source>
        <dbReference type="EMBL" id="KAJ8038759.1"/>
    </source>
</evidence>
<comment type="caution">
    <text evidence="3">The sequence shown here is derived from an EMBL/GenBank/DDBJ whole genome shotgun (WGS) entry which is preliminary data.</text>
</comment>